<proteinExistence type="predicted"/>
<protein>
    <submittedName>
        <fullName evidence="1">Uncharacterized protein</fullName>
    </submittedName>
</protein>
<sequence>MHSKKNNRISALLAAFPTHENFLTFAQNSENAKALKSLILFAEKNAIIPAAEAGALERFIQENALQREDLKPPTPMNFSDFFDQKETLLELNLSVRALTERMNALLDQCELDLPRVSNSMLSRLKKEKADTLHKQNVLRSLAFWLGHERGRLGAHWNFETLVEMCRGGMTQAEHKEGVRIGFALYSRGDVIDHEIVGWLKNELKGYIQQSIGRFAYGRWGKVRSHDITTLYVDFPKEEAASNPSAYRQCLRSALSLAHQMAIRWALSKHYTQNRFLSIGVSAGAFDGLDNYLLPILSAKLPGDPAIRLTDFARQCALINDIRALLFPAPTEITLFNNESLTIWWVMGVWSTLYFDFVPDLLVDKALGADSEAAALFTATLYPSIIQTRDRDAKEQPNALSTFLRYPHNSLLGLEIAKTLYYRRRFWDANEILRIILSLDPTHLNARTLRMILFRNLAVEAPSHSIAEGMFEQAYLEAGFIKQNCQYLTEDFYCEHAVIFLAQAMLTLRRLRAGRGTIEGEYNTEHFKRKIYAALDKAESVFWKGVTISPTGIRAVYLLNSVKVIRNVLKHDDSLFTSPEKPLDCTPQAVRKPIHEVQWQLGYLREDLPQIPENEMIGAIFDMNTRMHDDSISLQAYRPTTYYCTAAVWWDLYPMRTIGCAKRAARLLEGAAELAREMEAKGVCIYAFTRTYGEMISAREFISHIDRMLKMIRRTAGSDFAQRPDSEVIEPDDDQPMNLLMTLNF</sequence>
<dbReference type="Proteomes" id="UP000183994">
    <property type="component" value="Unassembled WGS sequence"/>
</dbReference>
<gene>
    <name evidence="1" type="ORF">SAMN02745216_01775</name>
</gene>
<dbReference type="EMBL" id="FQZU01000008">
    <property type="protein sequence ID" value="SHJ50374.1"/>
    <property type="molecule type" value="Genomic_DNA"/>
</dbReference>
<keyword evidence="2" id="KW-1185">Reference proteome</keyword>
<evidence type="ECO:0000313" key="1">
    <source>
        <dbReference type="EMBL" id="SHJ50374.1"/>
    </source>
</evidence>
<organism evidence="1 2">
    <name type="scientific">Desulfatibacillum alkenivorans DSM 16219</name>
    <dbReference type="NCBI Taxonomy" id="1121393"/>
    <lineage>
        <taxon>Bacteria</taxon>
        <taxon>Pseudomonadati</taxon>
        <taxon>Thermodesulfobacteriota</taxon>
        <taxon>Desulfobacteria</taxon>
        <taxon>Desulfobacterales</taxon>
        <taxon>Desulfatibacillaceae</taxon>
        <taxon>Desulfatibacillum</taxon>
    </lineage>
</organism>
<dbReference type="RefSeq" id="WP_073475033.1">
    <property type="nucleotide sequence ID" value="NZ_FQZU01000008.1"/>
</dbReference>
<evidence type="ECO:0000313" key="2">
    <source>
        <dbReference type="Proteomes" id="UP000183994"/>
    </source>
</evidence>
<dbReference type="OrthoDB" id="5410111at2"/>
<reference evidence="2" key="1">
    <citation type="submission" date="2016-11" db="EMBL/GenBank/DDBJ databases">
        <authorList>
            <person name="Varghese N."/>
            <person name="Submissions S."/>
        </authorList>
    </citation>
    <scope>NUCLEOTIDE SEQUENCE [LARGE SCALE GENOMIC DNA]</scope>
    <source>
        <strain evidence="2">DSM 16219</strain>
    </source>
</reference>
<dbReference type="AlphaFoldDB" id="A0A1M6JUF9"/>
<accession>A0A1M6JUF9</accession>
<name>A0A1M6JUF9_9BACT</name>